<evidence type="ECO:0000259" key="1">
    <source>
        <dbReference type="Pfam" id="PF12973"/>
    </source>
</evidence>
<sequence>MQINTDFTRPVTIRGDRYHWVPSTQTGVERMMLDRIGDEKARATTVVRYAPHSSFPNHAHPGGEEILVLSGTFSDSTGDYPTGWYLRNPPASSHAPFSHQGTTIFVKLWQMREIEKETLRVDTNDPANWKVIEGRETCPLFCNPFESVSLQKVPALNLVCDLSLDATEILVVTGSVKHDGITYPQGSWLRLPKGSAATVTAEKQGATVFIKQGEFANIESEATS</sequence>
<comment type="caution">
    <text evidence="2">The sequence shown here is derived from an EMBL/GenBank/DDBJ whole genome shotgun (WGS) entry which is preliminary data.</text>
</comment>
<name>A0A2S7VL62_PHOAN</name>
<reference evidence="2 3" key="1">
    <citation type="submission" date="2016-12" db="EMBL/GenBank/DDBJ databases">
        <title>Diversity of luminous bacteria.</title>
        <authorList>
            <person name="Yoshizawa S."/>
            <person name="Kogure K."/>
        </authorList>
    </citation>
    <scope>NUCLEOTIDE SEQUENCE [LARGE SCALE GENOMIC DNA]</scope>
    <source>
        <strain evidence="2 3">LC1-200</strain>
    </source>
</reference>
<feature type="domain" description="ChrR-like cupin" evidence="1">
    <location>
        <begin position="11"/>
        <end position="111"/>
    </location>
</feature>
<dbReference type="Proteomes" id="UP000238730">
    <property type="component" value="Unassembled WGS sequence"/>
</dbReference>
<dbReference type="Pfam" id="PF12973">
    <property type="entry name" value="Cupin_7"/>
    <property type="match status" value="1"/>
</dbReference>
<dbReference type="CDD" id="cd20303">
    <property type="entry name" value="cupin_ChrR_1"/>
    <property type="match status" value="1"/>
</dbReference>
<dbReference type="SUPFAM" id="SSF51182">
    <property type="entry name" value="RmlC-like cupins"/>
    <property type="match status" value="2"/>
</dbReference>
<gene>
    <name evidence="2" type="ORF">BTO08_22045</name>
</gene>
<accession>A0A2S7VL62</accession>
<evidence type="ECO:0000313" key="3">
    <source>
        <dbReference type="Proteomes" id="UP000238730"/>
    </source>
</evidence>
<dbReference type="RefSeq" id="WP_105062649.1">
    <property type="nucleotide sequence ID" value="NZ_MSCJ01000003.1"/>
</dbReference>
<dbReference type="InterPro" id="IPR011051">
    <property type="entry name" value="RmlC_Cupin_sf"/>
</dbReference>
<dbReference type="Gene3D" id="2.60.120.10">
    <property type="entry name" value="Jelly Rolls"/>
    <property type="match status" value="1"/>
</dbReference>
<proteinExistence type="predicted"/>
<dbReference type="OrthoDB" id="9801227at2"/>
<dbReference type="EMBL" id="MSCJ01000003">
    <property type="protein sequence ID" value="PQJ62886.1"/>
    <property type="molecule type" value="Genomic_DNA"/>
</dbReference>
<evidence type="ECO:0000313" key="2">
    <source>
        <dbReference type="EMBL" id="PQJ62886.1"/>
    </source>
</evidence>
<dbReference type="InterPro" id="IPR014710">
    <property type="entry name" value="RmlC-like_jellyroll"/>
</dbReference>
<dbReference type="InterPro" id="IPR025979">
    <property type="entry name" value="ChrR-like_cupin_dom"/>
</dbReference>
<protein>
    <submittedName>
        <fullName evidence="2">Anti-sigma factor</fullName>
    </submittedName>
</protein>
<organism evidence="2 3">
    <name type="scientific">Photobacterium angustum</name>
    <dbReference type="NCBI Taxonomy" id="661"/>
    <lineage>
        <taxon>Bacteria</taxon>
        <taxon>Pseudomonadati</taxon>
        <taxon>Pseudomonadota</taxon>
        <taxon>Gammaproteobacteria</taxon>
        <taxon>Vibrionales</taxon>
        <taxon>Vibrionaceae</taxon>
        <taxon>Photobacterium</taxon>
    </lineage>
</organism>
<dbReference type="AlphaFoldDB" id="A0A2S7VL62"/>